<protein>
    <submittedName>
        <fullName evidence="1">Uncharacterized protein</fullName>
    </submittedName>
</protein>
<proteinExistence type="predicted"/>
<dbReference type="Pfam" id="PF12796">
    <property type="entry name" value="Ank_2"/>
    <property type="match status" value="2"/>
</dbReference>
<dbReference type="InterPro" id="IPR036770">
    <property type="entry name" value="Ankyrin_rpt-contain_sf"/>
</dbReference>
<name>A0ABD3EES1_9LAMI</name>
<dbReference type="SUPFAM" id="SSF48403">
    <property type="entry name" value="Ankyrin repeat"/>
    <property type="match status" value="1"/>
</dbReference>
<organism evidence="1 2">
    <name type="scientific">Castilleja foliolosa</name>
    <dbReference type="NCBI Taxonomy" id="1961234"/>
    <lineage>
        <taxon>Eukaryota</taxon>
        <taxon>Viridiplantae</taxon>
        <taxon>Streptophyta</taxon>
        <taxon>Embryophyta</taxon>
        <taxon>Tracheophyta</taxon>
        <taxon>Spermatophyta</taxon>
        <taxon>Magnoliopsida</taxon>
        <taxon>eudicotyledons</taxon>
        <taxon>Gunneridae</taxon>
        <taxon>Pentapetalae</taxon>
        <taxon>asterids</taxon>
        <taxon>lamiids</taxon>
        <taxon>Lamiales</taxon>
        <taxon>Orobanchaceae</taxon>
        <taxon>Pedicularideae</taxon>
        <taxon>Castillejinae</taxon>
        <taxon>Castilleja</taxon>
    </lineage>
</organism>
<evidence type="ECO:0000313" key="1">
    <source>
        <dbReference type="EMBL" id="KAL3652724.1"/>
    </source>
</evidence>
<dbReference type="Proteomes" id="UP001632038">
    <property type="component" value="Unassembled WGS sequence"/>
</dbReference>
<dbReference type="PANTHER" id="PTHR24128:SF24">
    <property type="entry name" value="ANKYRIN REPEAT PROTEIN"/>
    <property type="match status" value="1"/>
</dbReference>
<dbReference type="Gene3D" id="1.25.40.20">
    <property type="entry name" value="Ankyrin repeat-containing domain"/>
    <property type="match status" value="1"/>
</dbReference>
<keyword evidence="2" id="KW-1185">Reference proteome</keyword>
<dbReference type="AlphaFoldDB" id="A0ABD3EES1"/>
<dbReference type="SMART" id="SM00248">
    <property type="entry name" value="ANK"/>
    <property type="match status" value="3"/>
</dbReference>
<comment type="caution">
    <text evidence="1">The sequence shown here is derived from an EMBL/GenBank/DDBJ whole genome shotgun (WGS) entry which is preliminary data.</text>
</comment>
<reference evidence="2" key="1">
    <citation type="journal article" date="2024" name="IScience">
        <title>Strigolactones Initiate the Formation of Haustorium-like Structures in Castilleja.</title>
        <authorList>
            <person name="Buerger M."/>
            <person name="Peterson D."/>
            <person name="Chory J."/>
        </authorList>
    </citation>
    <scope>NUCLEOTIDE SEQUENCE [LARGE SCALE GENOMIC DNA]</scope>
</reference>
<dbReference type="EMBL" id="JAVIJP010000005">
    <property type="protein sequence ID" value="KAL3652724.1"/>
    <property type="molecule type" value="Genomic_DNA"/>
</dbReference>
<evidence type="ECO:0000313" key="2">
    <source>
        <dbReference type="Proteomes" id="UP001632038"/>
    </source>
</evidence>
<dbReference type="PANTHER" id="PTHR24128">
    <property type="entry name" value="HOMEOBOX PROTEIN WARIAI"/>
    <property type="match status" value="1"/>
</dbReference>
<dbReference type="InterPro" id="IPR002110">
    <property type="entry name" value="Ankyrin_rpt"/>
</dbReference>
<gene>
    <name evidence="1" type="ORF">CASFOL_002405</name>
</gene>
<sequence length="214" mass="24156">MSKEISDKQKTEEMSDKQTIEEMNACARKGDTKGLYLLIKQDPYILKKIDEIPFVHTPLHEAAGQGQTNFTIEIMSLLPSLGKKLDTNGFSPLHIALKEQKKETVLALVKLDKSLVRVKGFEGFTPLHYAAKYYPDLDILSCFLLDCQESINDLNNRFQSAVHLVMESGNIEAIDLVLKWLKRTARAPVLGFKDENSNTALHVAAHKIMHSRFS</sequence>
<accession>A0ABD3EES1</accession>